<reference evidence="1" key="2">
    <citation type="submission" date="2015-06" db="UniProtKB">
        <authorList>
            <consortium name="EnsemblProtists"/>
        </authorList>
    </citation>
    <scope>IDENTIFICATION</scope>
    <source>
        <strain evidence="1">Pr102</strain>
    </source>
</reference>
<evidence type="ECO:0000313" key="1">
    <source>
        <dbReference type="EnsemblProtists" id="Phyra77030"/>
    </source>
</evidence>
<dbReference type="VEuPathDB" id="FungiDB:KRP23_1196"/>
<keyword evidence="2" id="KW-1185">Reference proteome</keyword>
<dbReference type="InParanoid" id="H3GL22"/>
<evidence type="ECO:0000313" key="2">
    <source>
        <dbReference type="Proteomes" id="UP000005238"/>
    </source>
</evidence>
<organism evidence="1 2">
    <name type="scientific">Phytophthora ramorum</name>
    <name type="common">Sudden oak death agent</name>
    <dbReference type="NCBI Taxonomy" id="164328"/>
    <lineage>
        <taxon>Eukaryota</taxon>
        <taxon>Sar</taxon>
        <taxon>Stramenopiles</taxon>
        <taxon>Oomycota</taxon>
        <taxon>Peronosporomycetes</taxon>
        <taxon>Peronosporales</taxon>
        <taxon>Peronosporaceae</taxon>
        <taxon>Phytophthora</taxon>
    </lineage>
</organism>
<dbReference type="EnsemblProtists" id="Phyra77030">
    <property type="protein sequence ID" value="Phyra77030"/>
    <property type="gene ID" value="Phyra77030"/>
</dbReference>
<accession>H3GL22</accession>
<protein>
    <submittedName>
        <fullName evidence="1">Uncharacterized protein</fullName>
    </submittedName>
</protein>
<proteinExistence type="predicted"/>
<reference evidence="2" key="1">
    <citation type="journal article" date="2006" name="Science">
        <title>Phytophthora genome sequences uncover evolutionary origins and mechanisms of pathogenesis.</title>
        <authorList>
            <person name="Tyler B.M."/>
            <person name="Tripathy S."/>
            <person name="Zhang X."/>
            <person name="Dehal P."/>
            <person name="Jiang R.H."/>
            <person name="Aerts A."/>
            <person name="Arredondo F.D."/>
            <person name="Baxter L."/>
            <person name="Bensasson D."/>
            <person name="Beynon J.L."/>
            <person name="Chapman J."/>
            <person name="Damasceno C.M."/>
            <person name="Dorrance A.E."/>
            <person name="Dou D."/>
            <person name="Dickerman A.W."/>
            <person name="Dubchak I.L."/>
            <person name="Garbelotto M."/>
            <person name="Gijzen M."/>
            <person name="Gordon S.G."/>
            <person name="Govers F."/>
            <person name="Grunwald N.J."/>
            <person name="Huang W."/>
            <person name="Ivors K.L."/>
            <person name="Jones R.W."/>
            <person name="Kamoun S."/>
            <person name="Krampis K."/>
            <person name="Lamour K.H."/>
            <person name="Lee M.K."/>
            <person name="McDonald W.H."/>
            <person name="Medina M."/>
            <person name="Meijer H.J."/>
            <person name="Nordberg E.K."/>
            <person name="Maclean D.J."/>
            <person name="Ospina-Giraldo M.D."/>
            <person name="Morris P.F."/>
            <person name="Phuntumart V."/>
            <person name="Putnam N.H."/>
            <person name="Rash S."/>
            <person name="Rose J.K."/>
            <person name="Sakihama Y."/>
            <person name="Salamov A.A."/>
            <person name="Savidor A."/>
            <person name="Scheuring C.F."/>
            <person name="Smith B.M."/>
            <person name="Sobral B.W."/>
            <person name="Terry A."/>
            <person name="Torto-Alalibo T.A."/>
            <person name="Win J."/>
            <person name="Xu Z."/>
            <person name="Zhang H."/>
            <person name="Grigoriev I.V."/>
            <person name="Rokhsar D.S."/>
            <person name="Boore J.L."/>
        </authorList>
    </citation>
    <scope>NUCLEOTIDE SEQUENCE [LARGE SCALE GENOMIC DNA]</scope>
    <source>
        <strain evidence="2">Pr102</strain>
    </source>
</reference>
<dbReference type="Proteomes" id="UP000005238">
    <property type="component" value="Unassembled WGS sequence"/>
</dbReference>
<sequence length="109" mass="12870">KLRKENCEVLVPSTYYPNGITLRDSVRKRLGDWTQQQLDQIEIVEEEVSEYVRYGVFAFRVERRELRNRSIVVFLREIVEDLLKTPDNDLRPLTEEAFVPRAEPYAASP</sequence>
<dbReference type="EMBL" id="DS566019">
    <property type="status" value="NOT_ANNOTATED_CDS"/>
    <property type="molecule type" value="Genomic_DNA"/>
</dbReference>
<dbReference type="HOGENOM" id="CLU_2190858_0_0_1"/>
<name>H3GL22_PHYRM</name>
<dbReference type="AlphaFoldDB" id="H3GL22"/>